<sequence length="182" mass="20249">MRPRSGQMRPCSGHRKAKSHGMPVSWMASFSQFLNEYLRVSVEFTKKIHQALLTPAPSNKTSYTDKTPSFTNTYSDTGRDTATSGDGGQPPTIAEFSSIVEENMLKLWSETKDACPLDSNSRKINVLMFTKTMYDATDDPLISFKLPGELRMSSGARPIHNLHSQGRQQLQISILAACFLSL</sequence>
<feature type="compositionally biased region" description="Polar residues" evidence="1">
    <location>
        <begin position="57"/>
        <end position="84"/>
    </location>
</feature>
<accession>A0AAV4J7N6</accession>
<dbReference type="Proteomes" id="UP000762676">
    <property type="component" value="Unassembled WGS sequence"/>
</dbReference>
<dbReference type="AlphaFoldDB" id="A0AAV4J7N6"/>
<keyword evidence="3" id="KW-1185">Reference proteome</keyword>
<organism evidence="2 3">
    <name type="scientific">Elysia marginata</name>
    <dbReference type="NCBI Taxonomy" id="1093978"/>
    <lineage>
        <taxon>Eukaryota</taxon>
        <taxon>Metazoa</taxon>
        <taxon>Spiralia</taxon>
        <taxon>Lophotrochozoa</taxon>
        <taxon>Mollusca</taxon>
        <taxon>Gastropoda</taxon>
        <taxon>Heterobranchia</taxon>
        <taxon>Euthyneura</taxon>
        <taxon>Panpulmonata</taxon>
        <taxon>Sacoglossa</taxon>
        <taxon>Placobranchoidea</taxon>
        <taxon>Plakobranchidae</taxon>
        <taxon>Elysia</taxon>
    </lineage>
</organism>
<evidence type="ECO:0000256" key="1">
    <source>
        <dbReference type="SAM" id="MobiDB-lite"/>
    </source>
</evidence>
<evidence type="ECO:0000313" key="2">
    <source>
        <dbReference type="EMBL" id="GFS17497.1"/>
    </source>
</evidence>
<dbReference type="EMBL" id="BMAT01013656">
    <property type="protein sequence ID" value="GFS17497.1"/>
    <property type="molecule type" value="Genomic_DNA"/>
</dbReference>
<comment type="caution">
    <text evidence="2">The sequence shown here is derived from an EMBL/GenBank/DDBJ whole genome shotgun (WGS) entry which is preliminary data.</text>
</comment>
<protein>
    <submittedName>
        <fullName evidence="2">Uncharacterized protein</fullName>
    </submittedName>
</protein>
<gene>
    <name evidence="2" type="ORF">ElyMa_006823400</name>
</gene>
<reference evidence="2 3" key="1">
    <citation type="journal article" date="2021" name="Elife">
        <title>Chloroplast acquisition without the gene transfer in kleptoplastic sea slugs, Plakobranchus ocellatus.</title>
        <authorList>
            <person name="Maeda T."/>
            <person name="Takahashi S."/>
            <person name="Yoshida T."/>
            <person name="Shimamura S."/>
            <person name="Takaki Y."/>
            <person name="Nagai Y."/>
            <person name="Toyoda A."/>
            <person name="Suzuki Y."/>
            <person name="Arimoto A."/>
            <person name="Ishii H."/>
            <person name="Satoh N."/>
            <person name="Nishiyama T."/>
            <person name="Hasebe M."/>
            <person name="Maruyama T."/>
            <person name="Minagawa J."/>
            <person name="Obokata J."/>
            <person name="Shigenobu S."/>
        </authorList>
    </citation>
    <scope>NUCLEOTIDE SEQUENCE [LARGE SCALE GENOMIC DNA]</scope>
</reference>
<proteinExistence type="predicted"/>
<name>A0AAV4J7N6_9GAST</name>
<feature type="region of interest" description="Disordered" evidence="1">
    <location>
        <begin position="57"/>
        <end position="91"/>
    </location>
</feature>
<evidence type="ECO:0000313" key="3">
    <source>
        <dbReference type="Proteomes" id="UP000762676"/>
    </source>
</evidence>